<dbReference type="AlphaFoldDB" id="A0A2T3Z3J4"/>
<accession>A0A2T3Z3J4</accession>
<organism evidence="3 4">
    <name type="scientific">Trichoderma asperellum (strain ATCC 204424 / CBS 433.97 / NBRC 101777)</name>
    <dbReference type="NCBI Taxonomy" id="1042311"/>
    <lineage>
        <taxon>Eukaryota</taxon>
        <taxon>Fungi</taxon>
        <taxon>Dikarya</taxon>
        <taxon>Ascomycota</taxon>
        <taxon>Pezizomycotina</taxon>
        <taxon>Sordariomycetes</taxon>
        <taxon>Hypocreomycetidae</taxon>
        <taxon>Hypocreales</taxon>
        <taxon>Hypocreaceae</taxon>
        <taxon>Trichoderma</taxon>
    </lineage>
</organism>
<protein>
    <submittedName>
        <fullName evidence="3">Uncharacterized protein</fullName>
    </submittedName>
</protein>
<dbReference type="Proteomes" id="UP000240493">
    <property type="component" value="Unassembled WGS sequence"/>
</dbReference>
<reference evidence="3 4" key="1">
    <citation type="submission" date="2016-07" db="EMBL/GenBank/DDBJ databases">
        <title>Multiple horizontal gene transfer events from other fungi enriched the ability of initially mycotrophic Trichoderma (Ascomycota) to feed on dead plant biomass.</title>
        <authorList>
            <consortium name="DOE Joint Genome Institute"/>
            <person name="Aerts A."/>
            <person name="Atanasova L."/>
            <person name="Chenthamara K."/>
            <person name="Zhang J."/>
            <person name="Grujic M."/>
            <person name="Henrissat B."/>
            <person name="Kuo A."/>
            <person name="Salamov A."/>
            <person name="Lipzen A."/>
            <person name="Labutti K."/>
            <person name="Barry K."/>
            <person name="Miao Y."/>
            <person name="Rahimi M.J."/>
            <person name="Shen Q."/>
            <person name="Grigoriev I.V."/>
            <person name="Kubicek C.P."/>
            <person name="Druzhinina I.S."/>
        </authorList>
    </citation>
    <scope>NUCLEOTIDE SEQUENCE [LARGE SCALE GENOMIC DNA]</scope>
    <source>
        <strain evidence="3 4">CBS 433.97</strain>
    </source>
</reference>
<evidence type="ECO:0000313" key="3">
    <source>
        <dbReference type="EMBL" id="PTB39377.1"/>
    </source>
</evidence>
<feature type="compositionally biased region" description="Basic residues" evidence="1">
    <location>
        <begin position="23"/>
        <end position="33"/>
    </location>
</feature>
<sequence>MQVEDSQAGEELLLPRVCENKRNQRRREKKAKQKSVEAKRRNQAAKKTSFNQPRRQGEVVQGSEKGPGCRRRRFVGINSCLVFVRTPRDSQTGPSFTRRLSQRGVASMRWREGKGRLGNAEWLRCLGVLLCLVLYWTMKEGGKRQAKLARQKMQR</sequence>
<feature type="compositionally biased region" description="Polar residues" evidence="1">
    <location>
        <begin position="45"/>
        <end position="54"/>
    </location>
</feature>
<keyword evidence="2" id="KW-0812">Transmembrane</keyword>
<keyword evidence="4" id="KW-1185">Reference proteome</keyword>
<feature type="region of interest" description="Disordered" evidence="1">
    <location>
        <begin position="1"/>
        <end position="69"/>
    </location>
</feature>
<keyword evidence="2" id="KW-0472">Membrane</keyword>
<feature type="transmembrane region" description="Helical" evidence="2">
    <location>
        <begin position="121"/>
        <end position="138"/>
    </location>
</feature>
<dbReference type="EMBL" id="KZ679264">
    <property type="protein sequence ID" value="PTB39377.1"/>
    <property type="molecule type" value="Genomic_DNA"/>
</dbReference>
<keyword evidence="2" id="KW-1133">Transmembrane helix</keyword>
<gene>
    <name evidence="3" type="ORF">M441DRAFT_437030</name>
</gene>
<evidence type="ECO:0000256" key="1">
    <source>
        <dbReference type="SAM" id="MobiDB-lite"/>
    </source>
</evidence>
<evidence type="ECO:0000313" key="4">
    <source>
        <dbReference type="Proteomes" id="UP000240493"/>
    </source>
</evidence>
<evidence type="ECO:0000256" key="2">
    <source>
        <dbReference type="SAM" id="Phobius"/>
    </source>
</evidence>
<proteinExistence type="predicted"/>
<name>A0A2T3Z3J4_TRIA4</name>